<dbReference type="EMBL" id="QNTQ01000006">
    <property type="protein sequence ID" value="RBI85453.1"/>
    <property type="molecule type" value="Genomic_DNA"/>
</dbReference>
<evidence type="ECO:0000313" key="9">
    <source>
        <dbReference type="EMBL" id="RBI85453.1"/>
    </source>
</evidence>
<dbReference type="InterPro" id="IPR003439">
    <property type="entry name" value="ABC_transporter-like_ATP-bd"/>
</dbReference>
<keyword evidence="2" id="KW-1003">Cell membrane</keyword>
<keyword evidence="5 9" id="KW-0067">ATP-binding</keyword>
<dbReference type="PROSITE" id="PS50893">
    <property type="entry name" value="ABC_TRANSPORTER_2"/>
    <property type="match status" value="1"/>
</dbReference>
<dbReference type="GO" id="GO:0005524">
    <property type="term" value="F:ATP binding"/>
    <property type="evidence" value="ECO:0007669"/>
    <property type="project" value="UniProtKB-KW"/>
</dbReference>
<dbReference type="InterPro" id="IPR050093">
    <property type="entry name" value="ABC_SmlMolc_Importer"/>
</dbReference>
<proteinExistence type="predicted"/>
<dbReference type="RefSeq" id="WP_113288712.1">
    <property type="nucleotide sequence ID" value="NZ_QNTQ01000006.1"/>
</dbReference>
<dbReference type="InterPro" id="IPR027417">
    <property type="entry name" value="P-loop_NTPase"/>
</dbReference>
<dbReference type="Pfam" id="PF00005">
    <property type="entry name" value="ABC_tran"/>
    <property type="match status" value="1"/>
</dbReference>
<dbReference type="SUPFAM" id="SSF52540">
    <property type="entry name" value="P-loop containing nucleoside triphosphate hydrolases"/>
    <property type="match status" value="1"/>
</dbReference>
<protein>
    <submittedName>
        <fullName evidence="9">Thiamine ABC transporter ATP-binding protein</fullName>
    </submittedName>
</protein>
<dbReference type="AlphaFoldDB" id="A0A365U8T2"/>
<dbReference type="PANTHER" id="PTHR42781">
    <property type="entry name" value="SPERMIDINE/PUTRESCINE IMPORT ATP-BINDING PROTEIN POTA"/>
    <property type="match status" value="1"/>
</dbReference>
<dbReference type="GO" id="GO:0016887">
    <property type="term" value="F:ATP hydrolysis activity"/>
    <property type="evidence" value="ECO:0007669"/>
    <property type="project" value="InterPro"/>
</dbReference>
<keyword evidence="1" id="KW-0813">Transport</keyword>
<gene>
    <name evidence="9" type="ORF">DRV85_06830</name>
</gene>
<name>A0A365U8T2_9RHOB</name>
<comment type="caution">
    <text evidence="9">The sequence shown here is derived from an EMBL/GenBank/DDBJ whole genome shotgun (WGS) entry which is preliminary data.</text>
</comment>
<evidence type="ECO:0000256" key="5">
    <source>
        <dbReference type="ARBA" id="ARBA00022840"/>
    </source>
</evidence>
<evidence type="ECO:0000256" key="7">
    <source>
        <dbReference type="ARBA" id="ARBA00023136"/>
    </source>
</evidence>
<evidence type="ECO:0000313" key="10">
    <source>
        <dbReference type="Proteomes" id="UP000253370"/>
    </source>
</evidence>
<dbReference type="Gene3D" id="3.40.50.300">
    <property type="entry name" value="P-loop containing nucleotide triphosphate hydrolases"/>
    <property type="match status" value="1"/>
</dbReference>
<accession>A0A365U8T2</accession>
<keyword evidence="6" id="KW-1278">Translocase</keyword>
<dbReference type="OrthoDB" id="9802264at2"/>
<organism evidence="9 10">
    <name type="scientific">Rhodosalinus halophilus</name>
    <dbReference type="NCBI Taxonomy" id="2259333"/>
    <lineage>
        <taxon>Bacteria</taxon>
        <taxon>Pseudomonadati</taxon>
        <taxon>Pseudomonadota</taxon>
        <taxon>Alphaproteobacteria</taxon>
        <taxon>Rhodobacterales</taxon>
        <taxon>Paracoccaceae</taxon>
        <taxon>Rhodosalinus</taxon>
    </lineage>
</organism>
<dbReference type="Proteomes" id="UP000253370">
    <property type="component" value="Unassembled WGS sequence"/>
</dbReference>
<reference evidence="9 10" key="1">
    <citation type="submission" date="2018-07" db="EMBL/GenBank/DDBJ databases">
        <title>Rhodosalinus sp. strain E84T genomic sequence and assembly.</title>
        <authorList>
            <person name="Liu Z.-W."/>
            <person name="Lu D.-C."/>
        </authorList>
    </citation>
    <scope>NUCLEOTIDE SEQUENCE [LARGE SCALE GENOMIC DNA]</scope>
    <source>
        <strain evidence="9 10">E84</strain>
    </source>
</reference>
<sequence>MLELEALSAGHGDFRLTADWTLAPGRIAAVLGPSGGGKSTLLDVVAGFLAPEAGRVLWQGRDLTPLAPGARPVAMLFQDNNLFPHLTAAENVALALTPKRRLTPEQRERVEAALDRVGLSGFGARRPAQLSGGQQGRVALARALLQRKPLLLLDEPFSALGPAQRGEMLDLVAELARAEGATVLMVTHAPEDARRVADAVVLVAEGRAAAPAPTEALFANPPPALRAYLG</sequence>
<evidence type="ECO:0000256" key="6">
    <source>
        <dbReference type="ARBA" id="ARBA00022967"/>
    </source>
</evidence>
<keyword evidence="3" id="KW-0997">Cell inner membrane</keyword>
<dbReference type="InterPro" id="IPR003593">
    <property type="entry name" value="AAA+_ATPase"/>
</dbReference>
<keyword evidence="7" id="KW-0472">Membrane</keyword>
<dbReference type="SMART" id="SM00382">
    <property type="entry name" value="AAA"/>
    <property type="match status" value="1"/>
</dbReference>
<evidence type="ECO:0000256" key="2">
    <source>
        <dbReference type="ARBA" id="ARBA00022475"/>
    </source>
</evidence>
<evidence type="ECO:0000256" key="1">
    <source>
        <dbReference type="ARBA" id="ARBA00022448"/>
    </source>
</evidence>
<dbReference type="PANTHER" id="PTHR42781:SF1">
    <property type="entry name" value="THIAMINE IMPORT ATP-BINDING PROTEIN THIQ"/>
    <property type="match status" value="1"/>
</dbReference>
<evidence type="ECO:0000259" key="8">
    <source>
        <dbReference type="PROSITE" id="PS50893"/>
    </source>
</evidence>
<keyword evidence="10" id="KW-1185">Reference proteome</keyword>
<keyword evidence="4" id="KW-0547">Nucleotide-binding</keyword>
<feature type="domain" description="ABC transporter" evidence="8">
    <location>
        <begin position="2"/>
        <end position="230"/>
    </location>
</feature>
<evidence type="ECO:0000256" key="4">
    <source>
        <dbReference type="ARBA" id="ARBA00022741"/>
    </source>
</evidence>
<evidence type="ECO:0000256" key="3">
    <source>
        <dbReference type="ARBA" id="ARBA00022519"/>
    </source>
</evidence>